<accession>A0A975AGP5</accession>
<feature type="domain" description="Orn/Lys/Arg decarboxylase C-terminal" evidence="7">
    <location>
        <begin position="394"/>
        <end position="422"/>
    </location>
</feature>
<dbReference type="Gene3D" id="3.90.100.10">
    <property type="entry name" value="Orn/Lys/Arg decarboxylase, C-terminal domain"/>
    <property type="match status" value="1"/>
</dbReference>
<dbReference type="GO" id="GO:0016831">
    <property type="term" value="F:carboxy-lyase activity"/>
    <property type="evidence" value="ECO:0007669"/>
    <property type="project" value="UniProtKB-KW"/>
</dbReference>
<evidence type="ECO:0000259" key="6">
    <source>
        <dbReference type="Pfam" id="PF01276"/>
    </source>
</evidence>
<evidence type="ECO:0000259" key="7">
    <source>
        <dbReference type="Pfam" id="PF03711"/>
    </source>
</evidence>
<dbReference type="KEGG" id="alka:J0B03_07070"/>
<evidence type="ECO:0000256" key="5">
    <source>
        <dbReference type="ARBA" id="ARBA00023239"/>
    </source>
</evidence>
<keyword evidence="8" id="KW-0032">Aminotransferase</keyword>
<dbReference type="InterPro" id="IPR000310">
    <property type="entry name" value="Orn/Lys/Arg_deCO2ase_major_dom"/>
</dbReference>
<gene>
    <name evidence="8" type="ORF">J0B03_07070</name>
</gene>
<dbReference type="InterPro" id="IPR052357">
    <property type="entry name" value="Orn_Lys_Arg_decarboxylase-I"/>
</dbReference>
<dbReference type="GO" id="GO:0008483">
    <property type="term" value="F:transaminase activity"/>
    <property type="evidence" value="ECO:0007669"/>
    <property type="project" value="UniProtKB-KW"/>
</dbReference>
<evidence type="ECO:0000256" key="3">
    <source>
        <dbReference type="ARBA" id="ARBA00022793"/>
    </source>
</evidence>
<keyword evidence="8" id="KW-0808">Transferase</keyword>
<dbReference type="Proteomes" id="UP000663499">
    <property type="component" value="Chromosome"/>
</dbReference>
<keyword evidence="4" id="KW-0663">Pyridoxal phosphate</keyword>
<evidence type="ECO:0000256" key="4">
    <source>
        <dbReference type="ARBA" id="ARBA00022898"/>
    </source>
</evidence>
<comment type="cofactor">
    <cofactor evidence="1">
        <name>pyridoxal 5'-phosphate</name>
        <dbReference type="ChEBI" id="CHEBI:597326"/>
    </cofactor>
</comment>
<dbReference type="RefSeq" id="WP_207298939.1">
    <property type="nucleotide sequence ID" value="NZ_CP071444.1"/>
</dbReference>
<reference evidence="8" key="1">
    <citation type="submission" date="2021-03" db="EMBL/GenBank/DDBJ databases">
        <title>Alkalibacter marinus sp. nov., isolated from tidal flat sediment.</title>
        <authorList>
            <person name="Namirimu T."/>
            <person name="Yang J.-A."/>
            <person name="Yang S.-H."/>
            <person name="Kim Y.-J."/>
            <person name="Kwon K.K."/>
        </authorList>
    </citation>
    <scope>NUCLEOTIDE SEQUENCE</scope>
    <source>
        <strain evidence="8">ES005</strain>
    </source>
</reference>
<evidence type="ECO:0000256" key="1">
    <source>
        <dbReference type="ARBA" id="ARBA00001933"/>
    </source>
</evidence>
<dbReference type="Pfam" id="PF03711">
    <property type="entry name" value="OKR_DC_1_C"/>
    <property type="match status" value="1"/>
</dbReference>
<keyword evidence="9" id="KW-1185">Reference proteome</keyword>
<organism evidence="8 9">
    <name type="scientific">Alkalibacter rhizosphaerae</name>
    <dbReference type="NCBI Taxonomy" id="2815577"/>
    <lineage>
        <taxon>Bacteria</taxon>
        <taxon>Bacillati</taxon>
        <taxon>Bacillota</taxon>
        <taxon>Clostridia</taxon>
        <taxon>Eubacteriales</taxon>
        <taxon>Eubacteriaceae</taxon>
        <taxon>Alkalibacter</taxon>
    </lineage>
</organism>
<dbReference type="AlphaFoldDB" id="A0A975AGP5"/>
<proteinExistence type="inferred from homology"/>
<keyword evidence="5" id="KW-0456">Lyase</keyword>
<evidence type="ECO:0000256" key="2">
    <source>
        <dbReference type="ARBA" id="ARBA00010671"/>
    </source>
</evidence>
<dbReference type="Gene3D" id="3.40.640.10">
    <property type="entry name" value="Type I PLP-dependent aspartate aminotransferase-like (Major domain)"/>
    <property type="match status" value="1"/>
</dbReference>
<dbReference type="InterPro" id="IPR015424">
    <property type="entry name" value="PyrdxlP-dep_Trfase"/>
</dbReference>
<comment type="similarity">
    <text evidence="2">Belongs to the Orn/Lys/Arg decarboxylase class-I family.</text>
</comment>
<evidence type="ECO:0000313" key="8">
    <source>
        <dbReference type="EMBL" id="QSX07597.1"/>
    </source>
</evidence>
<dbReference type="SUPFAM" id="SSF53383">
    <property type="entry name" value="PLP-dependent transferases"/>
    <property type="match status" value="1"/>
</dbReference>
<keyword evidence="3" id="KW-0210">Decarboxylase</keyword>
<dbReference type="InterPro" id="IPR008286">
    <property type="entry name" value="Prn/Lys/Arg_de-COase_C"/>
</dbReference>
<feature type="domain" description="Orn/Lys/Arg decarboxylases family 1 pyridoxal-P attachment site" evidence="6">
    <location>
        <begin position="12"/>
        <end position="285"/>
    </location>
</feature>
<dbReference type="InterPro" id="IPR015421">
    <property type="entry name" value="PyrdxlP-dep_Trfase_major"/>
</dbReference>
<dbReference type="PANTHER" id="PTHR43277">
    <property type="entry name" value="ARGININE DECARBOXYLASE"/>
    <property type="match status" value="1"/>
</dbReference>
<dbReference type="EMBL" id="CP071444">
    <property type="protein sequence ID" value="QSX07597.1"/>
    <property type="molecule type" value="Genomic_DNA"/>
</dbReference>
<protein>
    <submittedName>
        <fullName evidence="8">Aminotransferase class I/II-fold pyridoxal phosphate-dependent enzyme</fullName>
    </submittedName>
</protein>
<name>A0A975AGP5_9FIRM</name>
<sequence>MDRKLIENIQKKRDHVKFHMPGHKGRAFFPYHGEAWDITEIPGTDNLNDPREEILALEQDIARIYGSLESRIVVNGATSALMAAIMATFRPGQQVLIPRNAHKSVYSAFIYGRISPVYISPDMGGALGYPVGITPKAVKKAMDEAPDAKGLVITYPSYYGTCDDLEAIGALCRQRSMILLVDEAHGAHFHFGKNMPVSALDAGGDVVVHSTHKTLSSLTPGALLHINSRRVDPEAIRRHLSMLQTSSPSYPILISVAQAVGWMERYGGAKLELLEEMYREVRQELKTSPFPMVRDRWAMETKNWDPLKLWFCSGNRKELGRILSQSYGIDLEWEDGRTGLAMAGVGSIREDYIRLLETLKSIGRELPEETGMGRGEALSYPKPGKKVMELYEEAPWEQVSLSQAAGRISADFITPYPPGIPWFARERSLEPKRWSI</sequence>
<dbReference type="PANTHER" id="PTHR43277:SF3">
    <property type="entry name" value="DECARBOXYLASE, PUTATIVE-RELATED"/>
    <property type="match status" value="1"/>
</dbReference>
<dbReference type="Pfam" id="PF01276">
    <property type="entry name" value="OKR_DC_1"/>
    <property type="match status" value="1"/>
</dbReference>
<evidence type="ECO:0000313" key="9">
    <source>
        <dbReference type="Proteomes" id="UP000663499"/>
    </source>
</evidence>